<dbReference type="InterPro" id="IPR046357">
    <property type="entry name" value="PPIase_dom_sf"/>
</dbReference>
<dbReference type="Pfam" id="PF00639">
    <property type="entry name" value="Rotamase"/>
    <property type="match status" value="1"/>
</dbReference>
<dbReference type="EC" id="5.2.1.8" evidence="2"/>
<evidence type="ECO:0000256" key="1">
    <source>
        <dbReference type="ARBA" id="ARBA00000971"/>
    </source>
</evidence>
<feature type="transmembrane region" description="Helical" evidence="7">
    <location>
        <begin position="12"/>
        <end position="30"/>
    </location>
</feature>
<evidence type="ECO:0000313" key="9">
    <source>
        <dbReference type="EMBL" id="UVI30383.1"/>
    </source>
</evidence>
<keyword evidence="3" id="KW-0732">Signal</keyword>
<dbReference type="SUPFAM" id="SSF54534">
    <property type="entry name" value="FKBP-like"/>
    <property type="match status" value="1"/>
</dbReference>
<dbReference type="SUPFAM" id="SSF109998">
    <property type="entry name" value="Triger factor/SurA peptide-binding domain-like"/>
    <property type="match status" value="1"/>
</dbReference>
<evidence type="ECO:0000256" key="6">
    <source>
        <dbReference type="PROSITE-ProRule" id="PRU00278"/>
    </source>
</evidence>
<evidence type="ECO:0000313" key="10">
    <source>
        <dbReference type="Proteomes" id="UP001057877"/>
    </source>
</evidence>
<accession>A0ABY5SA56</accession>
<dbReference type="Gene3D" id="3.10.50.40">
    <property type="match status" value="1"/>
</dbReference>
<dbReference type="EMBL" id="CP091430">
    <property type="protein sequence ID" value="UVI30383.1"/>
    <property type="molecule type" value="Genomic_DNA"/>
</dbReference>
<evidence type="ECO:0000256" key="7">
    <source>
        <dbReference type="SAM" id="Phobius"/>
    </source>
</evidence>
<keyword evidence="7" id="KW-0812">Transmembrane</keyword>
<sequence length="317" mass="34603">MKKDRVLRSVVMLQAVCMIVLTVVVITRVLSPADSPPSDNDKDDAIEPGSQPTLIAATVGGDPIMASDLEEQLKLQYGDTVLRTLMVRAAIRLEASATGIAISQGELQEELTFMMAGYEDEEHYYAAMKEQLGLTPEAIRADTEYRLLLEKIATSSIQVTDAEIDEYIKANGSEFAPQTRYHLAWIVTESKREANDVLKKLAAGEDFGLMARTYSIDPDTVEDGGDLGLVDADDPFFESDVLAVAKGLDIGEMAGPVPVQGGQAVIQLLEKQESKLLEPEQLREIARKQLALTKADSLQSIEDALLEKYDATVMPSP</sequence>
<keyword evidence="4 6" id="KW-0697">Rotamase</keyword>
<dbReference type="PANTHER" id="PTHR47245:SF1">
    <property type="entry name" value="FOLDASE PROTEIN PRSA"/>
    <property type="match status" value="1"/>
</dbReference>
<evidence type="ECO:0000256" key="5">
    <source>
        <dbReference type="ARBA" id="ARBA00023235"/>
    </source>
</evidence>
<keyword evidence="7" id="KW-1133">Transmembrane helix</keyword>
<reference evidence="9" key="1">
    <citation type="submission" date="2022-01" db="EMBL/GenBank/DDBJ databases">
        <title>Paenibacillus spongiae sp. nov., isolated from marine sponge.</title>
        <authorList>
            <person name="Li Z."/>
            <person name="Zhang M."/>
        </authorList>
    </citation>
    <scope>NUCLEOTIDE SEQUENCE</scope>
    <source>
        <strain evidence="9">PHS-Z3</strain>
    </source>
</reference>
<dbReference type="RefSeq" id="WP_258386447.1">
    <property type="nucleotide sequence ID" value="NZ_CP091430.1"/>
</dbReference>
<evidence type="ECO:0000256" key="4">
    <source>
        <dbReference type="ARBA" id="ARBA00023110"/>
    </source>
</evidence>
<dbReference type="GO" id="GO:0003755">
    <property type="term" value="F:peptidyl-prolyl cis-trans isomerase activity"/>
    <property type="evidence" value="ECO:0007669"/>
    <property type="project" value="UniProtKB-EC"/>
</dbReference>
<dbReference type="InterPro" id="IPR027304">
    <property type="entry name" value="Trigger_fact/SurA_dom_sf"/>
</dbReference>
<name>A0ABY5SA56_9BACL</name>
<gene>
    <name evidence="9" type="ORF">L1F29_00335</name>
</gene>
<proteinExistence type="predicted"/>
<dbReference type="Gene3D" id="1.10.4030.10">
    <property type="entry name" value="Porin chaperone SurA, peptide-binding domain"/>
    <property type="match status" value="1"/>
</dbReference>
<feature type="domain" description="PpiC" evidence="8">
    <location>
        <begin position="178"/>
        <end position="270"/>
    </location>
</feature>
<comment type="catalytic activity">
    <reaction evidence="1">
        <text>[protein]-peptidylproline (omega=180) = [protein]-peptidylproline (omega=0)</text>
        <dbReference type="Rhea" id="RHEA:16237"/>
        <dbReference type="Rhea" id="RHEA-COMP:10747"/>
        <dbReference type="Rhea" id="RHEA-COMP:10748"/>
        <dbReference type="ChEBI" id="CHEBI:83833"/>
        <dbReference type="ChEBI" id="CHEBI:83834"/>
        <dbReference type="EC" id="5.2.1.8"/>
    </reaction>
</comment>
<organism evidence="9 10">
    <name type="scientific">Paenibacillus spongiae</name>
    <dbReference type="NCBI Taxonomy" id="2909671"/>
    <lineage>
        <taxon>Bacteria</taxon>
        <taxon>Bacillati</taxon>
        <taxon>Bacillota</taxon>
        <taxon>Bacilli</taxon>
        <taxon>Bacillales</taxon>
        <taxon>Paenibacillaceae</taxon>
        <taxon>Paenibacillus</taxon>
    </lineage>
</organism>
<dbReference type="PROSITE" id="PS50198">
    <property type="entry name" value="PPIC_PPIASE_2"/>
    <property type="match status" value="1"/>
</dbReference>
<keyword evidence="5 6" id="KW-0413">Isomerase</keyword>
<dbReference type="Proteomes" id="UP001057877">
    <property type="component" value="Chromosome"/>
</dbReference>
<evidence type="ECO:0000256" key="2">
    <source>
        <dbReference type="ARBA" id="ARBA00013194"/>
    </source>
</evidence>
<dbReference type="PANTHER" id="PTHR47245">
    <property type="entry name" value="PEPTIDYLPROLYL ISOMERASE"/>
    <property type="match status" value="1"/>
</dbReference>
<evidence type="ECO:0000256" key="3">
    <source>
        <dbReference type="ARBA" id="ARBA00022729"/>
    </source>
</evidence>
<protein>
    <recommendedName>
        <fullName evidence="2">peptidylprolyl isomerase</fullName>
        <ecNumber evidence="2">5.2.1.8</ecNumber>
    </recommendedName>
</protein>
<evidence type="ECO:0000259" key="8">
    <source>
        <dbReference type="PROSITE" id="PS50198"/>
    </source>
</evidence>
<keyword evidence="10" id="KW-1185">Reference proteome</keyword>
<keyword evidence="7" id="KW-0472">Membrane</keyword>
<dbReference type="InterPro" id="IPR000297">
    <property type="entry name" value="PPIase_PpiC"/>
</dbReference>
<dbReference type="InterPro" id="IPR050245">
    <property type="entry name" value="PrsA_foldase"/>
</dbReference>